<name>A0ABS2ZCW5_9BACL</name>
<sequence length="232" mass="26480">MNIGKVKEIRRFPVKSILGETLQSVSIDKRGLIGDRLWAIKNMDGKIGSGKTTRRFQQMDGLFNYKARYEDNTPIITMPDGKDFRSDDNTINEKLSEWLGYKVILAREESISHFDEGPISIITTSALRKVSQDLGEAIDHRRFRANLLVETESTEYFEDNWLDQLILVGSSVTLRVVAPLQRCIMVNIPQEELTHDTRLLRYLVNNHKSTFGVWAKVEGLGDINIGDNIILK</sequence>
<dbReference type="InterPro" id="IPR011037">
    <property type="entry name" value="Pyrv_Knase-like_insert_dom_sf"/>
</dbReference>
<dbReference type="Pfam" id="PF03476">
    <property type="entry name" value="MOSC_N"/>
    <property type="match status" value="1"/>
</dbReference>
<reference evidence="2 3" key="1">
    <citation type="submission" date="2021-01" db="EMBL/GenBank/DDBJ databases">
        <title>Genome Sequencing of Type Strains.</title>
        <authorList>
            <person name="Lemaire J.F."/>
            <person name="Inderbitzin P."/>
            <person name="Collins S.B."/>
            <person name="Wespe N."/>
            <person name="Knight-Connoni V."/>
        </authorList>
    </citation>
    <scope>NUCLEOTIDE SEQUENCE [LARGE SCALE GENOMIC DNA]</scope>
    <source>
        <strain evidence="2 3">DSM 14730</strain>
    </source>
</reference>
<dbReference type="Gene3D" id="2.40.33.20">
    <property type="entry name" value="PK beta-barrel domain-like"/>
    <property type="match status" value="1"/>
</dbReference>
<organism evidence="2 3">
    <name type="scientific">Fictibacillus barbaricus</name>
    <dbReference type="NCBI Taxonomy" id="182136"/>
    <lineage>
        <taxon>Bacteria</taxon>
        <taxon>Bacillati</taxon>
        <taxon>Bacillota</taxon>
        <taxon>Bacilli</taxon>
        <taxon>Bacillales</taxon>
        <taxon>Fictibacillaceae</taxon>
        <taxon>Fictibacillus</taxon>
    </lineage>
</organism>
<dbReference type="Proteomes" id="UP001319060">
    <property type="component" value="Unassembled WGS sequence"/>
</dbReference>
<dbReference type="RefSeq" id="WP_188402856.1">
    <property type="nucleotide sequence ID" value="NZ_BMCE01000002.1"/>
</dbReference>
<dbReference type="Pfam" id="PF03473">
    <property type="entry name" value="MOSC"/>
    <property type="match status" value="1"/>
</dbReference>
<accession>A0ABS2ZCW5</accession>
<dbReference type="InterPro" id="IPR005303">
    <property type="entry name" value="MOCOS_middle"/>
</dbReference>
<gene>
    <name evidence="2" type="ORF">JYA64_12080</name>
</gene>
<protein>
    <submittedName>
        <fullName evidence="2">MOSC domain-containing protein</fullName>
    </submittedName>
</protein>
<proteinExistence type="predicted"/>
<dbReference type="EMBL" id="JAFHKS010000043">
    <property type="protein sequence ID" value="MBN3546038.1"/>
    <property type="molecule type" value="Genomic_DNA"/>
</dbReference>
<evidence type="ECO:0000259" key="1">
    <source>
        <dbReference type="PROSITE" id="PS51340"/>
    </source>
</evidence>
<comment type="caution">
    <text evidence="2">The sequence shown here is derived from an EMBL/GenBank/DDBJ whole genome shotgun (WGS) entry which is preliminary data.</text>
</comment>
<dbReference type="PROSITE" id="PS51340">
    <property type="entry name" value="MOSC"/>
    <property type="match status" value="1"/>
</dbReference>
<dbReference type="SUPFAM" id="SSF50800">
    <property type="entry name" value="PK beta-barrel domain-like"/>
    <property type="match status" value="1"/>
</dbReference>
<feature type="domain" description="MOSC" evidence="1">
    <location>
        <begin position="67"/>
        <end position="232"/>
    </location>
</feature>
<evidence type="ECO:0000313" key="3">
    <source>
        <dbReference type="Proteomes" id="UP001319060"/>
    </source>
</evidence>
<evidence type="ECO:0000313" key="2">
    <source>
        <dbReference type="EMBL" id="MBN3546038.1"/>
    </source>
</evidence>
<keyword evidence="3" id="KW-1185">Reference proteome</keyword>
<dbReference type="InterPro" id="IPR005302">
    <property type="entry name" value="MoCF_Sase_C"/>
</dbReference>